<evidence type="ECO:0000256" key="6">
    <source>
        <dbReference type="RuleBase" id="RU364082"/>
    </source>
</evidence>
<protein>
    <recommendedName>
        <fullName evidence="4 6">dTDP-4-dehydrorhamnose reductase</fullName>
        <ecNumber evidence="3 6">1.1.1.133</ecNumber>
    </recommendedName>
</protein>
<dbReference type="Pfam" id="PF04321">
    <property type="entry name" value="RmlD_sub_bind"/>
    <property type="match status" value="1"/>
</dbReference>
<evidence type="ECO:0000313" key="9">
    <source>
        <dbReference type="EMBL" id="ASV72781.1"/>
    </source>
</evidence>
<reference evidence="9 10" key="1">
    <citation type="journal article" name="Front. Microbiol.">
        <title>Sugar Metabolism of the First Thermophilic Planctomycete Thermogutta terrifontis: Comparative Genomic and Transcriptomic Approaches.</title>
        <authorList>
            <person name="Elcheninov A.G."/>
            <person name="Menzel P."/>
            <person name="Gudbergsdottir S.R."/>
            <person name="Slesarev A.I."/>
            <person name="Kadnikov V.V."/>
            <person name="Krogh A."/>
            <person name="Bonch-Osmolovskaya E.A."/>
            <person name="Peng X."/>
            <person name="Kublanov I.V."/>
        </authorList>
    </citation>
    <scope>NUCLEOTIDE SEQUENCE [LARGE SCALE GENOMIC DNA]</scope>
    <source>
        <strain evidence="9 10">R1</strain>
    </source>
</reference>
<organism evidence="9 10">
    <name type="scientific">Thermogutta terrifontis</name>
    <dbReference type="NCBI Taxonomy" id="1331910"/>
    <lineage>
        <taxon>Bacteria</taxon>
        <taxon>Pseudomonadati</taxon>
        <taxon>Planctomycetota</taxon>
        <taxon>Planctomycetia</taxon>
        <taxon>Pirellulales</taxon>
        <taxon>Thermoguttaceae</taxon>
        <taxon>Thermogutta</taxon>
    </lineage>
</organism>
<dbReference type="EMBL" id="CP018477">
    <property type="protein sequence ID" value="ASV72781.1"/>
    <property type="molecule type" value="Genomic_DNA"/>
</dbReference>
<dbReference type="GO" id="GO:0048269">
    <property type="term" value="C:methionine adenosyltransferase complex"/>
    <property type="evidence" value="ECO:0007669"/>
    <property type="project" value="TreeGrafter"/>
</dbReference>
<sequence>MDLETGLYRTTTCSETNPSAELGSTPSADVPLPILVTGLAGVAGYHAFRWLSARYPGRVFGLIPARNPHVRGANVLCGNIEDRACLETLFRQYEFAAVLDAVGNCALKPCELEPKIAWMINVEGLKNILRAAGHHRPRIVRLSVDLVFSGKKEGGYVEEDPPDPVTVYGKTMAVAEQILLDTDPTACILRISLPMGRSPNGHAGAIDWIESRFAAGRPATLYWDEIRTPTYVDCLSRVCWEALRRPMAGIFHAGGPVRLSLYQIGQIINRVGGYDPDLLFGIPRRMAGPIPPRAGNVTMDSSKLTRTLGYAPFLPWPFDRRLLPTDREWHRRREPFWPELQGMGSLRDAGAIDKLLCQPHKLEEIESVSVLRLPRQLGKTCGY</sequence>
<dbReference type="Proteomes" id="UP000215086">
    <property type="component" value="Chromosome"/>
</dbReference>
<dbReference type="InterPro" id="IPR029903">
    <property type="entry name" value="RmlD-like-bd"/>
</dbReference>
<comment type="function">
    <text evidence="6">Catalyzes the reduction of dTDP-6-deoxy-L-lyxo-4-hexulose to yield dTDP-L-rhamnose.</text>
</comment>
<feature type="region of interest" description="Disordered" evidence="7">
    <location>
        <begin position="1"/>
        <end position="25"/>
    </location>
</feature>
<dbReference type="SUPFAM" id="SSF51735">
    <property type="entry name" value="NAD(P)-binding Rossmann-fold domains"/>
    <property type="match status" value="1"/>
</dbReference>
<evidence type="ECO:0000256" key="3">
    <source>
        <dbReference type="ARBA" id="ARBA00012929"/>
    </source>
</evidence>
<evidence type="ECO:0000256" key="1">
    <source>
        <dbReference type="ARBA" id="ARBA00004781"/>
    </source>
</evidence>
<keyword evidence="6 9" id="KW-0560">Oxidoreductase</keyword>
<evidence type="ECO:0000256" key="5">
    <source>
        <dbReference type="ARBA" id="ARBA00048200"/>
    </source>
</evidence>
<evidence type="ECO:0000256" key="4">
    <source>
        <dbReference type="ARBA" id="ARBA00017099"/>
    </source>
</evidence>
<evidence type="ECO:0000256" key="2">
    <source>
        <dbReference type="ARBA" id="ARBA00010944"/>
    </source>
</evidence>
<dbReference type="OrthoDB" id="9803892at2"/>
<dbReference type="EC" id="1.1.1.133" evidence="3 6"/>
<dbReference type="RefSeq" id="WP_095413607.1">
    <property type="nucleotide sequence ID" value="NZ_CP018477.1"/>
</dbReference>
<keyword evidence="6" id="KW-0521">NADP</keyword>
<dbReference type="InterPro" id="IPR036291">
    <property type="entry name" value="NAD(P)-bd_dom_sf"/>
</dbReference>
<dbReference type="PANTHER" id="PTHR10491:SF4">
    <property type="entry name" value="METHIONINE ADENOSYLTRANSFERASE 2 SUBUNIT BETA"/>
    <property type="match status" value="1"/>
</dbReference>
<dbReference type="KEGG" id="ttf:THTE_0179"/>
<dbReference type="InterPro" id="IPR005913">
    <property type="entry name" value="dTDP_dehydrorham_reduct"/>
</dbReference>
<evidence type="ECO:0000259" key="8">
    <source>
        <dbReference type="Pfam" id="PF04321"/>
    </source>
</evidence>
<comment type="catalytic activity">
    <reaction evidence="5">
        <text>dTDP-beta-L-rhamnose + NADP(+) = dTDP-4-dehydro-beta-L-rhamnose + NADPH + H(+)</text>
        <dbReference type="Rhea" id="RHEA:21796"/>
        <dbReference type="ChEBI" id="CHEBI:15378"/>
        <dbReference type="ChEBI" id="CHEBI:57510"/>
        <dbReference type="ChEBI" id="CHEBI:57783"/>
        <dbReference type="ChEBI" id="CHEBI:58349"/>
        <dbReference type="ChEBI" id="CHEBI:62830"/>
        <dbReference type="EC" id="1.1.1.133"/>
    </reaction>
</comment>
<comment type="similarity">
    <text evidence="2 6">Belongs to the dTDP-4-dehydrorhamnose reductase family.</text>
</comment>
<evidence type="ECO:0000256" key="7">
    <source>
        <dbReference type="SAM" id="MobiDB-lite"/>
    </source>
</evidence>
<keyword evidence="10" id="KW-1185">Reference proteome</keyword>
<dbReference type="Gene3D" id="3.40.50.720">
    <property type="entry name" value="NAD(P)-binding Rossmann-like Domain"/>
    <property type="match status" value="1"/>
</dbReference>
<dbReference type="GO" id="GO:0008831">
    <property type="term" value="F:dTDP-4-dehydrorhamnose reductase activity"/>
    <property type="evidence" value="ECO:0007669"/>
    <property type="project" value="UniProtKB-EC"/>
</dbReference>
<dbReference type="AlphaFoldDB" id="A0A286R9Z8"/>
<comment type="pathway">
    <text evidence="1 6">Carbohydrate biosynthesis; dTDP-L-rhamnose biosynthesis.</text>
</comment>
<feature type="compositionally biased region" description="Polar residues" evidence="7">
    <location>
        <begin position="8"/>
        <end position="25"/>
    </location>
</feature>
<evidence type="ECO:0000313" key="10">
    <source>
        <dbReference type="Proteomes" id="UP000215086"/>
    </source>
</evidence>
<dbReference type="GO" id="GO:0048270">
    <property type="term" value="F:methionine adenosyltransferase regulator activity"/>
    <property type="evidence" value="ECO:0007669"/>
    <property type="project" value="TreeGrafter"/>
</dbReference>
<name>A0A286R9Z8_9BACT</name>
<dbReference type="GO" id="GO:0006556">
    <property type="term" value="P:S-adenosylmethionine biosynthetic process"/>
    <property type="evidence" value="ECO:0007669"/>
    <property type="project" value="TreeGrafter"/>
</dbReference>
<proteinExistence type="inferred from homology"/>
<accession>A0A286R9Z8</accession>
<gene>
    <name evidence="9" type="ORF">THTE_0179</name>
</gene>
<feature type="domain" description="RmlD-like substrate binding" evidence="8">
    <location>
        <begin position="67"/>
        <end position="310"/>
    </location>
</feature>
<dbReference type="PANTHER" id="PTHR10491">
    <property type="entry name" value="DTDP-4-DEHYDRORHAMNOSE REDUCTASE"/>
    <property type="match status" value="1"/>
</dbReference>